<proteinExistence type="inferred from homology"/>
<dbReference type="InterPro" id="IPR052046">
    <property type="entry name" value="GH57_Enzymes"/>
</dbReference>
<keyword evidence="2 3" id="KW-0119">Carbohydrate metabolism</keyword>
<dbReference type="SUPFAM" id="SSF88713">
    <property type="entry name" value="Glycoside hydrolase/deacetylase"/>
    <property type="match status" value="1"/>
</dbReference>
<keyword evidence="5" id="KW-0378">Hydrolase</keyword>
<dbReference type="PANTHER" id="PTHR36306:SF1">
    <property type="entry name" value="ALPHA-AMYLASE-RELATED"/>
    <property type="match status" value="1"/>
</dbReference>
<dbReference type="InterPro" id="IPR004300">
    <property type="entry name" value="Glyco_hydro_57_N"/>
</dbReference>
<dbReference type="InterPro" id="IPR011330">
    <property type="entry name" value="Glyco_hydro/deAcase_b/a-brl"/>
</dbReference>
<dbReference type="STRING" id="1565605.PG1C_05955"/>
<dbReference type="EMBL" id="CP010554">
    <property type="protein sequence ID" value="AJP48127.1"/>
    <property type="molecule type" value="Genomic_DNA"/>
</dbReference>
<accession>A0A0C5IZF2</accession>
<gene>
    <name evidence="5" type="ORF">PG1C_05955</name>
</gene>
<dbReference type="PATRIC" id="fig|1565605.3.peg.1252"/>
<feature type="domain" description="Glycoside hydrolase family 57 N-terminal" evidence="4">
    <location>
        <begin position="7"/>
        <end position="449"/>
    </location>
</feature>
<dbReference type="CDD" id="cd10796">
    <property type="entry name" value="GH57N_APU"/>
    <property type="match status" value="1"/>
</dbReference>
<dbReference type="KEGG" id="rbu:PG1C_05955"/>
<dbReference type="PANTHER" id="PTHR36306">
    <property type="entry name" value="ALPHA-AMYLASE-RELATED-RELATED"/>
    <property type="match status" value="1"/>
</dbReference>
<evidence type="ECO:0000313" key="6">
    <source>
        <dbReference type="Proteomes" id="UP000061603"/>
    </source>
</evidence>
<name>A0A0C5IZF2_9PROT</name>
<comment type="similarity">
    <text evidence="1 3">Belongs to the glycosyl hydrolase 57 family.</text>
</comment>
<dbReference type="GO" id="GO:0005975">
    <property type="term" value="P:carbohydrate metabolic process"/>
    <property type="evidence" value="ECO:0007669"/>
    <property type="project" value="InterPro"/>
</dbReference>
<evidence type="ECO:0000259" key="4">
    <source>
        <dbReference type="Pfam" id="PF03065"/>
    </source>
</evidence>
<organism evidence="5 6">
    <name type="scientific">Rugosibacter aromaticivorans</name>
    <dbReference type="NCBI Taxonomy" id="1565605"/>
    <lineage>
        <taxon>Bacteria</taxon>
        <taxon>Pseudomonadati</taxon>
        <taxon>Pseudomonadota</taxon>
        <taxon>Betaproteobacteria</taxon>
        <taxon>Nitrosomonadales</taxon>
        <taxon>Sterolibacteriaceae</taxon>
        <taxon>Rugosibacter</taxon>
    </lineage>
</organism>
<sequence>MKQLNLVFLWHMHQPDYRDHGNNLGVSKVGAGQTATDNAAGEFTLPWVYLHAMKDYVDMAAHLERYPEIRCVVNFVPVLLEQIEDYVQQFASRKFRDPLLRMLATPDLNHIPEVDRHLLLNTCFRSNHVTMLAPFPRYQYLHDLYLSLSREGDAMLAYLSGAYFSDLITWYHLAWTGETERRRNPLLATLISKGEGYDAADRQHLLASIGELITGLIPRWRALAARGQVELSATPQTHPLAPLLLDFHAARESLPDAQLPVSTTYPGGRSRVMTQIGSGRASHATRFGAPPAGMWPAEGAISAPFVQLLANAGCRWIASGEGVLKHSLAASGIHTTMHAAYRPWQLEGAPELTLFFRDDRLSDLIGFDYAKWHGRDAARHLVAQLDAILDAAPTDEAPVVSIILDGENAWEHYPYNGYYFFDDLYSLLKQHPRITTTTYARLLAQARPVVASPLPQLVAGSWVYGTLSTWIGNQQKNHAWDLLCAAKQSYDLVLASGRLSAEKSALATRQLAICESSDWFWWFGDYNPAANVASFDQLFRHNLVHLYHLLQLEPPAQLEIPISAGSSAATGGSMRRATESSA</sequence>
<keyword evidence="6" id="KW-1185">Reference proteome</keyword>
<dbReference type="AlphaFoldDB" id="A0A0C5IZF2"/>
<evidence type="ECO:0000256" key="1">
    <source>
        <dbReference type="ARBA" id="ARBA00006821"/>
    </source>
</evidence>
<dbReference type="Pfam" id="PF03065">
    <property type="entry name" value="Glyco_hydro_57"/>
    <property type="match status" value="1"/>
</dbReference>
<evidence type="ECO:0000256" key="2">
    <source>
        <dbReference type="ARBA" id="ARBA00023277"/>
    </source>
</evidence>
<dbReference type="Gene3D" id="3.20.110.10">
    <property type="entry name" value="Glycoside hydrolase 38, N terminal domain"/>
    <property type="match status" value="1"/>
</dbReference>
<dbReference type="HOGENOM" id="CLU_005603_1_0_4"/>
<dbReference type="GO" id="GO:0016787">
    <property type="term" value="F:hydrolase activity"/>
    <property type="evidence" value="ECO:0007669"/>
    <property type="project" value="UniProtKB-KW"/>
</dbReference>
<dbReference type="Proteomes" id="UP000061603">
    <property type="component" value="Chromosome"/>
</dbReference>
<evidence type="ECO:0000313" key="5">
    <source>
        <dbReference type="EMBL" id="AJP48127.1"/>
    </source>
</evidence>
<dbReference type="RefSeq" id="WP_202636497.1">
    <property type="nucleotide sequence ID" value="NZ_CP010554.1"/>
</dbReference>
<evidence type="ECO:0000256" key="3">
    <source>
        <dbReference type="RuleBase" id="RU361196"/>
    </source>
</evidence>
<dbReference type="InterPro" id="IPR027291">
    <property type="entry name" value="Glyco_hydro_38_N_sf"/>
</dbReference>
<protein>
    <submittedName>
        <fullName evidence="5">Glycoside hydrolase</fullName>
    </submittedName>
</protein>
<reference evidence="5 6" key="1">
    <citation type="journal article" date="2015" name="Genome Announc.">
        <title>Complete Genome Sequence of a Novel Bacterium within the Family Rhodocyclaceae That Degrades Polycyclic Aromatic Hydrocarbons.</title>
        <authorList>
            <person name="Singleton D.R."/>
            <person name="Dickey A.N."/>
            <person name="Scholl E.H."/>
            <person name="Wright F.A."/>
            <person name="Aitken M.D."/>
        </authorList>
    </citation>
    <scope>NUCLEOTIDE SEQUENCE [LARGE SCALE GENOMIC DNA]</scope>
    <source>
        <strain evidence="6">PG1-Ca6</strain>
    </source>
</reference>